<dbReference type="InterPro" id="IPR015931">
    <property type="entry name" value="Acnase/IPM_dHydase_lsu_aba_1/3"/>
</dbReference>
<proteinExistence type="inferred from homology"/>
<evidence type="ECO:0000256" key="5">
    <source>
        <dbReference type="ARBA" id="ARBA00023004"/>
    </source>
</evidence>
<evidence type="ECO:0000256" key="2">
    <source>
        <dbReference type="ARBA" id="ARBA00007185"/>
    </source>
</evidence>
<reference evidence="10 11" key="1">
    <citation type="submission" date="2024-02" db="EMBL/GenBank/DDBJ databases">
        <authorList>
            <person name="Vignale AGUSTIN F."/>
            <person name="Sosa J E."/>
            <person name="Modenutti C."/>
        </authorList>
    </citation>
    <scope>NUCLEOTIDE SEQUENCE [LARGE SCALE GENOMIC DNA]</scope>
</reference>
<dbReference type="Gene3D" id="3.30.499.10">
    <property type="entry name" value="Aconitase, domain 3"/>
    <property type="match status" value="2"/>
</dbReference>
<sequence length="577" mass="62892">MYITACSSATSSLLRASRSRFSSSLSSSFSSLARSGSHSSPAVFNQSRSLGYSSALRSLRCSVSRWSHGVDWKSPLSLRSQIRTVAPPAINGFERKIATMASENAFKGILTSLPKPAGGEFGKFYSLPALNDPRIDKLPYSIRILLESAIRNCDNFQVTKEDVEKIIDWEKTSPKQVEIPFKPARVLLQDFTGVPAVVDLACMRDAMNKLGSDSNKINPLVPVDLVIDHSVQVDVARSENAVQANMELEFQRNKERFAFLKWGSNAFQNMLVVPPGSGIVHQVNLEYLGRVVFNTDGVIYPDSVVGTDSHTTMIDGLGVAGWGVGGIEAEAAMLGQPMSMVLPGVVGFKLSGELRNGVTATDLVLTVTQILRKHGVVGKFVEFYGDGMGELSLADRATIANMSPEYGATMGFFPVDHVTLQYLKLTGRSDETVAMIEAYLRANKMFVDYKEVPQQERVYSSYLNLDLADVEPCVSGPKRPHDRVPLKEMKADWHSCLDNKVGFKGFAVPKDTQEKVAKFSFHGNPAELKHGSVVIAAITSCTNTSNPSVMLGAALVAKKACELGLQVSHSLVTYISY</sequence>
<evidence type="ECO:0000259" key="9">
    <source>
        <dbReference type="Pfam" id="PF00330"/>
    </source>
</evidence>
<keyword evidence="5" id="KW-0408">Iron</keyword>
<evidence type="ECO:0000256" key="3">
    <source>
        <dbReference type="ARBA" id="ARBA00012926"/>
    </source>
</evidence>
<name>A0ABC8SMB2_9AQUA</name>
<evidence type="ECO:0000256" key="4">
    <source>
        <dbReference type="ARBA" id="ARBA00022723"/>
    </source>
</evidence>
<dbReference type="InterPro" id="IPR036008">
    <property type="entry name" value="Aconitase_4Fe-4S_dom"/>
</dbReference>
<dbReference type="Proteomes" id="UP001642360">
    <property type="component" value="Unassembled WGS sequence"/>
</dbReference>
<evidence type="ECO:0000256" key="1">
    <source>
        <dbReference type="ARBA" id="ARBA00001966"/>
    </source>
</evidence>
<protein>
    <recommendedName>
        <fullName evidence="3">aconitate hydratase</fullName>
        <ecNumber evidence="3">4.2.1.3</ecNumber>
    </recommendedName>
</protein>
<accession>A0ABC8SMB2</accession>
<comment type="catalytic activity">
    <reaction evidence="8">
        <text>citrate = D-threo-isocitrate</text>
        <dbReference type="Rhea" id="RHEA:10336"/>
        <dbReference type="ChEBI" id="CHEBI:15562"/>
        <dbReference type="ChEBI" id="CHEBI:16947"/>
        <dbReference type="EC" id="4.2.1.3"/>
    </reaction>
</comment>
<dbReference type="PANTHER" id="PTHR11670">
    <property type="entry name" value="ACONITASE/IRON-RESPONSIVE ELEMENT FAMILY MEMBER"/>
    <property type="match status" value="1"/>
</dbReference>
<keyword evidence="4" id="KW-0479">Metal-binding</keyword>
<evidence type="ECO:0000256" key="8">
    <source>
        <dbReference type="ARBA" id="ARBA00023501"/>
    </source>
</evidence>
<dbReference type="GO" id="GO:0051536">
    <property type="term" value="F:iron-sulfur cluster binding"/>
    <property type="evidence" value="ECO:0007669"/>
    <property type="project" value="UniProtKB-KW"/>
</dbReference>
<comment type="similarity">
    <text evidence="2">Belongs to the aconitase/IPM isomerase family.</text>
</comment>
<organism evidence="10 11">
    <name type="scientific">Ilex paraguariensis</name>
    <name type="common">yerba mate</name>
    <dbReference type="NCBI Taxonomy" id="185542"/>
    <lineage>
        <taxon>Eukaryota</taxon>
        <taxon>Viridiplantae</taxon>
        <taxon>Streptophyta</taxon>
        <taxon>Embryophyta</taxon>
        <taxon>Tracheophyta</taxon>
        <taxon>Spermatophyta</taxon>
        <taxon>Magnoliopsida</taxon>
        <taxon>eudicotyledons</taxon>
        <taxon>Gunneridae</taxon>
        <taxon>Pentapetalae</taxon>
        <taxon>asterids</taxon>
        <taxon>campanulids</taxon>
        <taxon>Aquifoliales</taxon>
        <taxon>Aquifoliaceae</taxon>
        <taxon>Ilex</taxon>
    </lineage>
</organism>
<comment type="caution">
    <text evidence="10">The sequence shown here is derived from an EMBL/GenBank/DDBJ whole genome shotgun (WGS) entry which is preliminary data.</text>
</comment>
<dbReference type="Pfam" id="PF00330">
    <property type="entry name" value="Aconitase"/>
    <property type="match status" value="1"/>
</dbReference>
<comment type="cofactor">
    <cofactor evidence="1">
        <name>[4Fe-4S] cluster</name>
        <dbReference type="ChEBI" id="CHEBI:49883"/>
    </cofactor>
</comment>
<dbReference type="InterPro" id="IPR006249">
    <property type="entry name" value="Aconitase/IRP2"/>
</dbReference>
<dbReference type="FunFam" id="3.30.499.10:FF:000002">
    <property type="entry name" value="Aconitate hydratase"/>
    <property type="match status" value="1"/>
</dbReference>
<dbReference type="PRINTS" id="PR00415">
    <property type="entry name" value="ACONITASE"/>
</dbReference>
<dbReference type="PROSITE" id="PS00450">
    <property type="entry name" value="ACONITASE_1"/>
    <property type="match status" value="1"/>
</dbReference>
<feature type="domain" description="Aconitase/3-isopropylmalate dehydratase large subunit alpha/beta/alpha" evidence="9">
    <location>
        <begin position="164"/>
        <end position="574"/>
    </location>
</feature>
<dbReference type="EMBL" id="CAUOFW020003092">
    <property type="protein sequence ID" value="CAK9158020.1"/>
    <property type="molecule type" value="Genomic_DNA"/>
</dbReference>
<keyword evidence="6" id="KW-0411">Iron-sulfur</keyword>
<keyword evidence="7" id="KW-0456">Lyase</keyword>
<dbReference type="EC" id="4.2.1.3" evidence="3"/>
<evidence type="ECO:0000313" key="10">
    <source>
        <dbReference type="EMBL" id="CAK9158020.1"/>
    </source>
</evidence>
<evidence type="ECO:0000256" key="7">
    <source>
        <dbReference type="ARBA" id="ARBA00023239"/>
    </source>
</evidence>
<evidence type="ECO:0000256" key="6">
    <source>
        <dbReference type="ARBA" id="ARBA00023014"/>
    </source>
</evidence>
<dbReference type="AlphaFoldDB" id="A0ABC8SMB2"/>
<dbReference type="InterPro" id="IPR018136">
    <property type="entry name" value="Aconitase_4Fe-4S_BS"/>
</dbReference>
<evidence type="ECO:0000313" key="11">
    <source>
        <dbReference type="Proteomes" id="UP001642360"/>
    </source>
</evidence>
<dbReference type="GO" id="GO:0003994">
    <property type="term" value="F:aconitate hydratase activity"/>
    <property type="evidence" value="ECO:0007669"/>
    <property type="project" value="UniProtKB-EC"/>
</dbReference>
<dbReference type="GO" id="GO:0046872">
    <property type="term" value="F:metal ion binding"/>
    <property type="evidence" value="ECO:0007669"/>
    <property type="project" value="UniProtKB-KW"/>
</dbReference>
<dbReference type="SUPFAM" id="SSF53732">
    <property type="entry name" value="Aconitase iron-sulfur domain"/>
    <property type="match status" value="1"/>
</dbReference>
<dbReference type="InterPro" id="IPR001030">
    <property type="entry name" value="Acoase/IPM_deHydtase_lsu_aba"/>
</dbReference>
<gene>
    <name evidence="10" type="ORF">ILEXP_LOCUS26598</name>
</gene>
<keyword evidence="11" id="KW-1185">Reference proteome</keyword>